<dbReference type="Proteomes" id="UP001597045">
    <property type="component" value="Unassembled WGS sequence"/>
</dbReference>
<protein>
    <submittedName>
        <fullName evidence="4">LacI family DNA-binding transcriptional regulator</fullName>
    </submittedName>
</protein>
<proteinExistence type="predicted"/>
<evidence type="ECO:0000259" key="3">
    <source>
        <dbReference type="PROSITE" id="PS50943"/>
    </source>
</evidence>
<evidence type="ECO:0000313" key="5">
    <source>
        <dbReference type="Proteomes" id="UP001597045"/>
    </source>
</evidence>
<gene>
    <name evidence="4" type="ORF">ACFQ1S_27240</name>
</gene>
<keyword evidence="4" id="KW-0238">DNA-binding</keyword>
<accession>A0ABW3MIQ2</accession>
<feature type="domain" description="HTH lacI-type" evidence="2">
    <location>
        <begin position="27"/>
        <end position="69"/>
    </location>
</feature>
<dbReference type="PROSITE" id="PS00356">
    <property type="entry name" value="HTH_LACI_1"/>
    <property type="match status" value="1"/>
</dbReference>
<dbReference type="Gene3D" id="1.10.260.40">
    <property type="entry name" value="lambda repressor-like DNA-binding domains"/>
    <property type="match status" value="1"/>
</dbReference>
<keyword evidence="5" id="KW-1185">Reference proteome</keyword>
<dbReference type="EMBL" id="JBHTIS010001898">
    <property type="protein sequence ID" value="MFD1048970.1"/>
    <property type="molecule type" value="Genomic_DNA"/>
</dbReference>
<dbReference type="Pfam" id="PF00356">
    <property type="entry name" value="LacI"/>
    <property type="match status" value="1"/>
</dbReference>
<reference evidence="5" key="1">
    <citation type="journal article" date="2019" name="Int. J. Syst. Evol. Microbiol.">
        <title>The Global Catalogue of Microorganisms (GCM) 10K type strain sequencing project: providing services to taxonomists for standard genome sequencing and annotation.</title>
        <authorList>
            <consortium name="The Broad Institute Genomics Platform"/>
            <consortium name="The Broad Institute Genome Sequencing Center for Infectious Disease"/>
            <person name="Wu L."/>
            <person name="Ma J."/>
        </authorList>
    </citation>
    <scope>NUCLEOTIDE SEQUENCE [LARGE SCALE GENOMIC DNA]</scope>
    <source>
        <strain evidence="5">JCM 31486</strain>
    </source>
</reference>
<dbReference type="SMART" id="SM00354">
    <property type="entry name" value="HTH_LACI"/>
    <property type="match status" value="1"/>
</dbReference>
<organism evidence="4 5">
    <name type="scientific">Kibdelosporangium lantanae</name>
    <dbReference type="NCBI Taxonomy" id="1497396"/>
    <lineage>
        <taxon>Bacteria</taxon>
        <taxon>Bacillati</taxon>
        <taxon>Actinomycetota</taxon>
        <taxon>Actinomycetes</taxon>
        <taxon>Pseudonocardiales</taxon>
        <taxon>Pseudonocardiaceae</taxon>
        <taxon>Kibdelosporangium</taxon>
    </lineage>
</organism>
<evidence type="ECO:0000259" key="2">
    <source>
        <dbReference type="PROSITE" id="PS50932"/>
    </source>
</evidence>
<feature type="domain" description="HTH cro/C1-type" evidence="3">
    <location>
        <begin position="31"/>
        <end position="57"/>
    </location>
</feature>
<feature type="region of interest" description="Disordered" evidence="1">
    <location>
        <begin position="1"/>
        <end position="22"/>
    </location>
</feature>
<sequence length="69" mass="7397">MVDPGPGQALQSGEPVREPVRSKEAAVNIGEIARRAGVSRSTVSYVLSGKRQVSPELHERVTRVVEESG</sequence>
<dbReference type="SUPFAM" id="SSF47413">
    <property type="entry name" value="lambda repressor-like DNA-binding domains"/>
    <property type="match status" value="1"/>
</dbReference>
<comment type="caution">
    <text evidence="4">The sequence shown here is derived from an EMBL/GenBank/DDBJ whole genome shotgun (WGS) entry which is preliminary data.</text>
</comment>
<dbReference type="GO" id="GO:0003677">
    <property type="term" value="F:DNA binding"/>
    <property type="evidence" value="ECO:0007669"/>
    <property type="project" value="UniProtKB-KW"/>
</dbReference>
<dbReference type="PROSITE" id="PS50943">
    <property type="entry name" value="HTH_CROC1"/>
    <property type="match status" value="1"/>
</dbReference>
<dbReference type="InterPro" id="IPR000843">
    <property type="entry name" value="HTH_LacI"/>
</dbReference>
<dbReference type="PROSITE" id="PS50932">
    <property type="entry name" value="HTH_LACI_2"/>
    <property type="match status" value="1"/>
</dbReference>
<feature type="non-terminal residue" evidence="4">
    <location>
        <position position="69"/>
    </location>
</feature>
<evidence type="ECO:0000313" key="4">
    <source>
        <dbReference type="EMBL" id="MFD1048970.1"/>
    </source>
</evidence>
<evidence type="ECO:0000256" key="1">
    <source>
        <dbReference type="SAM" id="MobiDB-lite"/>
    </source>
</evidence>
<dbReference type="InterPro" id="IPR001387">
    <property type="entry name" value="Cro/C1-type_HTH"/>
</dbReference>
<dbReference type="InterPro" id="IPR010982">
    <property type="entry name" value="Lambda_DNA-bd_dom_sf"/>
</dbReference>
<dbReference type="CDD" id="cd01392">
    <property type="entry name" value="HTH_LacI"/>
    <property type="match status" value="1"/>
</dbReference>
<name>A0ABW3MIQ2_9PSEU</name>